<evidence type="ECO:0000313" key="1">
    <source>
        <dbReference type="EMBL" id="KAJ2983147.1"/>
    </source>
</evidence>
<dbReference type="EMBL" id="JAPDGR010001394">
    <property type="protein sequence ID" value="KAJ2983147.1"/>
    <property type="molecule type" value="Genomic_DNA"/>
</dbReference>
<gene>
    <name evidence="1" type="ORF">NUW58_g6299</name>
</gene>
<proteinExistence type="predicted"/>
<dbReference type="Proteomes" id="UP001143856">
    <property type="component" value="Unassembled WGS sequence"/>
</dbReference>
<sequence length="470" mass="51605">MERELATSAAGISDALGNPITAPDPEQASSNDSGETQDGVRAMEAISKVWSKWGLIAVYSSIFLMAFATSLEGQVTYSVVAFATSAFSSHSLVATVYVIQGVVNAVIKPPMAKVADVFGRLEAFIACIVLYVLGYIQMASSVNVQMFAAAQILYSAGSTGLQILQQVLIADTSDMRNRALLSSLPSVPFLATTWIGPLIGNAFLSHSSWRWAYGIWAIILPVIFLPLALTLFLNGRRAKKMALQTEKPKPRRSACALTSGCERRQNDSASQPMELAQLQMLVIFSKPAIPGVTSSSTTQRPTHYTKPLDPCRSKSIAMGVWDVISDLVEAATPWSTAEAEAPAEDKQTESQDEKSEETKTEEDEVEEEAEEEEEEEEELEDPKEKLEEGQYELGTNIKDTNTGCHLYCFYECKNSKQCAPAKHHFDECVERVTNASDDNDEEKEDCVEEFFHLAHCATQCAAPKLWSILK</sequence>
<comment type="caution">
    <text evidence="1">The sequence shown here is derived from an EMBL/GenBank/DDBJ whole genome shotgun (WGS) entry which is preliminary data.</text>
</comment>
<accession>A0ACC1NW60</accession>
<evidence type="ECO:0000313" key="2">
    <source>
        <dbReference type="Proteomes" id="UP001143856"/>
    </source>
</evidence>
<protein>
    <submittedName>
        <fullName evidence="1">Uncharacterized protein</fullName>
    </submittedName>
</protein>
<reference evidence="1" key="1">
    <citation type="submission" date="2022-10" db="EMBL/GenBank/DDBJ databases">
        <title>Genome Sequence of Xylaria curta.</title>
        <authorList>
            <person name="Buettner E."/>
        </authorList>
    </citation>
    <scope>NUCLEOTIDE SEQUENCE</scope>
    <source>
        <strain evidence="1">Babe10</strain>
    </source>
</reference>
<keyword evidence="2" id="KW-1185">Reference proteome</keyword>
<organism evidence="1 2">
    <name type="scientific">Xylaria curta</name>
    <dbReference type="NCBI Taxonomy" id="42375"/>
    <lineage>
        <taxon>Eukaryota</taxon>
        <taxon>Fungi</taxon>
        <taxon>Dikarya</taxon>
        <taxon>Ascomycota</taxon>
        <taxon>Pezizomycotina</taxon>
        <taxon>Sordariomycetes</taxon>
        <taxon>Xylariomycetidae</taxon>
        <taxon>Xylariales</taxon>
        <taxon>Xylariaceae</taxon>
        <taxon>Xylaria</taxon>
    </lineage>
</organism>
<name>A0ACC1NW60_9PEZI</name>